<name>A0A1G8TG64_9EURY</name>
<dbReference type="STRING" id="890420.SAMN05216226_10351"/>
<keyword evidence="3" id="KW-1185">Reference proteome</keyword>
<dbReference type="OrthoDB" id="216193at2157"/>
<sequence>MTVDNTILGRCPDCDEPISEAEMVIDYKSERGNRITAATCPSCVTVVTVV</sequence>
<dbReference type="EMBL" id="FNFC01000003">
    <property type="protein sequence ID" value="SDJ40501.1"/>
    <property type="molecule type" value="Genomic_DNA"/>
</dbReference>
<protein>
    <recommendedName>
        <fullName evidence="1">DUF7837 domain-containing protein</fullName>
    </recommendedName>
</protein>
<dbReference type="AlphaFoldDB" id="A0A1G8TG64"/>
<organism evidence="2 3">
    <name type="scientific">Halovenus aranensis</name>
    <dbReference type="NCBI Taxonomy" id="890420"/>
    <lineage>
        <taxon>Archaea</taxon>
        <taxon>Methanobacteriati</taxon>
        <taxon>Methanobacteriota</taxon>
        <taxon>Stenosarchaea group</taxon>
        <taxon>Halobacteria</taxon>
        <taxon>Halobacteriales</taxon>
        <taxon>Haloarculaceae</taxon>
        <taxon>Halovenus</taxon>
    </lineage>
</organism>
<evidence type="ECO:0000313" key="3">
    <source>
        <dbReference type="Proteomes" id="UP000198856"/>
    </source>
</evidence>
<dbReference type="RefSeq" id="WP_176765232.1">
    <property type="nucleotide sequence ID" value="NZ_FNFC01000003.1"/>
</dbReference>
<gene>
    <name evidence="2" type="ORF">SAMN05216226_10351</name>
</gene>
<dbReference type="Pfam" id="PF25207">
    <property type="entry name" value="DUF7837"/>
    <property type="match status" value="1"/>
</dbReference>
<accession>A0A1G8TG64</accession>
<dbReference type="InterPro" id="IPR057159">
    <property type="entry name" value="DUF7837"/>
</dbReference>
<feature type="domain" description="DUF7837" evidence="1">
    <location>
        <begin position="4"/>
        <end position="48"/>
    </location>
</feature>
<evidence type="ECO:0000313" key="2">
    <source>
        <dbReference type="EMBL" id="SDJ40501.1"/>
    </source>
</evidence>
<proteinExistence type="predicted"/>
<evidence type="ECO:0000259" key="1">
    <source>
        <dbReference type="Pfam" id="PF25207"/>
    </source>
</evidence>
<dbReference type="Proteomes" id="UP000198856">
    <property type="component" value="Unassembled WGS sequence"/>
</dbReference>
<reference evidence="2 3" key="1">
    <citation type="submission" date="2016-10" db="EMBL/GenBank/DDBJ databases">
        <authorList>
            <person name="de Groot N.N."/>
        </authorList>
    </citation>
    <scope>NUCLEOTIDE SEQUENCE [LARGE SCALE GENOMIC DNA]</scope>
    <source>
        <strain evidence="2 3">IBRC-M10015</strain>
    </source>
</reference>